<dbReference type="InterPro" id="IPR011013">
    <property type="entry name" value="Gal_mutarotase_sf_dom"/>
</dbReference>
<dbReference type="RefSeq" id="WP_073298641.1">
    <property type="nucleotide sequence ID" value="NZ_FQUF01000040.1"/>
</dbReference>
<dbReference type="Pfam" id="PF01263">
    <property type="entry name" value="Aldose_epim"/>
    <property type="match status" value="1"/>
</dbReference>
<proteinExistence type="predicted"/>
<dbReference type="PANTHER" id="PTHR11122:SF13">
    <property type="entry name" value="GLUCOSE-6-PHOSPHATE 1-EPIMERASE"/>
    <property type="match status" value="1"/>
</dbReference>
<dbReference type="OrthoDB" id="9795355at2"/>
<dbReference type="PANTHER" id="PTHR11122">
    <property type="entry name" value="APOSPORY-ASSOCIATED PROTEIN C-RELATED"/>
    <property type="match status" value="1"/>
</dbReference>
<dbReference type="STRING" id="1121025.SAMN02745249_01979"/>
<keyword evidence="2" id="KW-1185">Reference proteome</keyword>
<dbReference type="GO" id="GO:0030246">
    <property type="term" value="F:carbohydrate binding"/>
    <property type="evidence" value="ECO:0007669"/>
    <property type="project" value="InterPro"/>
</dbReference>
<name>A0A1M4ZJF3_9LACT</name>
<reference evidence="1 2" key="1">
    <citation type="submission" date="2016-11" db="EMBL/GenBank/DDBJ databases">
        <authorList>
            <person name="Jaros S."/>
            <person name="Januszkiewicz K."/>
            <person name="Wedrychowicz H."/>
        </authorList>
    </citation>
    <scope>NUCLEOTIDE SEQUENCE [LARGE SCALE GENOMIC DNA]</scope>
    <source>
        <strain evidence="1 2">DSM 15692</strain>
    </source>
</reference>
<dbReference type="AlphaFoldDB" id="A0A1M4ZJF3"/>
<dbReference type="InterPro" id="IPR037481">
    <property type="entry name" value="LacX"/>
</dbReference>
<protein>
    <submittedName>
        <fullName evidence="1">Galactose mutarotase</fullName>
    </submittedName>
</protein>
<organism evidence="1 2">
    <name type="scientific">Atopostipes suicloacalis DSM 15692</name>
    <dbReference type="NCBI Taxonomy" id="1121025"/>
    <lineage>
        <taxon>Bacteria</taxon>
        <taxon>Bacillati</taxon>
        <taxon>Bacillota</taxon>
        <taxon>Bacilli</taxon>
        <taxon>Lactobacillales</taxon>
        <taxon>Carnobacteriaceae</taxon>
        <taxon>Atopostipes</taxon>
    </lineage>
</organism>
<dbReference type="Gene3D" id="2.70.98.10">
    <property type="match status" value="1"/>
</dbReference>
<gene>
    <name evidence="1" type="ORF">SAMN02745249_01979</name>
</gene>
<dbReference type="GO" id="GO:0005975">
    <property type="term" value="P:carbohydrate metabolic process"/>
    <property type="evidence" value="ECO:0007669"/>
    <property type="project" value="InterPro"/>
</dbReference>
<evidence type="ECO:0000313" key="1">
    <source>
        <dbReference type="EMBL" id="SHF18121.1"/>
    </source>
</evidence>
<evidence type="ECO:0000313" key="2">
    <source>
        <dbReference type="Proteomes" id="UP000184128"/>
    </source>
</evidence>
<dbReference type="InterPro" id="IPR008183">
    <property type="entry name" value="Aldose_1/G6P_1-epimerase"/>
</dbReference>
<dbReference type="EMBL" id="FQUF01000040">
    <property type="protein sequence ID" value="SHF18121.1"/>
    <property type="molecule type" value="Genomic_DNA"/>
</dbReference>
<dbReference type="CDD" id="cd09024">
    <property type="entry name" value="Aldose_epim_lacX"/>
    <property type="match status" value="1"/>
</dbReference>
<accession>A0A1M4ZJF3</accession>
<dbReference type="InterPro" id="IPR014718">
    <property type="entry name" value="GH-type_carb-bd"/>
</dbReference>
<dbReference type="Proteomes" id="UP000184128">
    <property type="component" value="Unassembled WGS sequence"/>
</dbReference>
<dbReference type="SUPFAM" id="SSF74650">
    <property type="entry name" value="Galactose mutarotase-like"/>
    <property type="match status" value="1"/>
</dbReference>
<dbReference type="GO" id="GO:0016853">
    <property type="term" value="F:isomerase activity"/>
    <property type="evidence" value="ECO:0007669"/>
    <property type="project" value="InterPro"/>
</dbReference>
<sequence length="297" mass="34484">MITLSNQQLTVKINEFGAEVSSVTDQKTGYEFIWQADDNYWGRHAPVLFPIVGRLKKDKYQYENQTYEMTQHGFARDSMFKVEESTENTATFSLTDNKDTQKKYPFKFELMIKYTLEEDHLSVTYKVTNRSLREEMYYGIGGHPAFNISQTTDEVDNVEFSQASFRFEPNHEQLAIPLSEEGLLKLKEAEKQKVNEIQLTHETFKEDALIYKVEPNSVMILTDEANQVEIRLNPQEMAHVGVWSSYPKRAGFVCLEPWAGVADEEETSGQLKEKYAIHSLNPEQTLTHEYTMQFIKK</sequence>